<evidence type="ECO:0000256" key="6">
    <source>
        <dbReference type="PROSITE-ProRule" id="PRU00169"/>
    </source>
</evidence>
<evidence type="ECO:0000259" key="9">
    <source>
        <dbReference type="PROSITE" id="PS51755"/>
    </source>
</evidence>
<keyword evidence="3" id="KW-0805">Transcription regulation</keyword>
<evidence type="ECO:0000256" key="3">
    <source>
        <dbReference type="ARBA" id="ARBA00023015"/>
    </source>
</evidence>
<keyword evidence="2" id="KW-0902">Two-component regulatory system</keyword>
<feature type="modified residue" description="4-aspartylphosphate" evidence="6">
    <location>
        <position position="51"/>
    </location>
</feature>
<dbReference type="Pfam" id="PF00486">
    <property type="entry name" value="Trans_reg_C"/>
    <property type="match status" value="1"/>
</dbReference>
<dbReference type="InterPro" id="IPR001789">
    <property type="entry name" value="Sig_transdc_resp-reg_receiver"/>
</dbReference>
<feature type="DNA-binding region" description="OmpR/PhoB-type" evidence="7">
    <location>
        <begin position="128"/>
        <end position="227"/>
    </location>
</feature>
<dbReference type="EMBL" id="JAJHJB010000042">
    <property type="protein sequence ID" value="MCC5467875.1"/>
    <property type="molecule type" value="Genomic_DNA"/>
</dbReference>
<keyword evidence="4 7" id="KW-0238">DNA-binding</keyword>
<reference evidence="10" key="1">
    <citation type="submission" date="2021-11" db="EMBL/GenBank/DDBJ databases">
        <title>Description of a new species Pelosinus isolated from the bottom sediments of Lake Baikal.</title>
        <authorList>
            <person name="Zakharyuk A."/>
        </authorList>
    </citation>
    <scope>NUCLEOTIDE SEQUENCE</scope>
    <source>
        <strain evidence="10">Bkl1</strain>
    </source>
</reference>
<keyword evidence="5" id="KW-0804">Transcription</keyword>
<evidence type="ECO:0000256" key="5">
    <source>
        <dbReference type="ARBA" id="ARBA00023163"/>
    </source>
</evidence>
<dbReference type="SMART" id="SM00862">
    <property type="entry name" value="Trans_reg_C"/>
    <property type="match status" value="1"/>
</dbReference>
<dbReference type="RefSeq" id="WP_007955590.1">
    <property type="nucleotide sequence ID" value="NZ_JAJHJB010000042.1"/>
</dbReference>
<evidence type="ECO:0000313" key="11">
    <source>
        <dbReference type="Proteomes" id="UP001165492"/>
    </source>
</evidence>
<dbReference type="PANTHER" id="PTHR48111">
    <property type="entry name" value="REGULATOR OF RPOS"/>
    <property type="match status" value="1"/>
</dbReference>
<comment type="caution">
    <text evidence="10">The sequence shown here is derived from an EMBL/GenBank/DDBJ whole genome shotgun (WGS) entry which is preliminary data.</text>
</comment>
<evidence type="ECO:0000256" key="1">
    <source>
        <dbReference type="ARBA" id="ARBA00022553"/>
    </source>
</evidence>
<keyword evidence="11" id="KW-1185">Reference proteome</keyword>
<dbReference type="InterPro" id="IPR036388">
    <property type="entry name" value="WH-like_DNA-bd_sf"/>
</dbReference>
<evidence type="ECO:0000259" key="8">
    <source>
        <dbReference type="PROSITE" id="PS50110"/>
    </source>
</evidence>
<evidence type="ECO:0000256" key="4">
    <source>
        <dbReference type="ARBA" id="ARBA00023125"/>
    </source>
</evidence>
<dbReference type="InterPro" id="IPR011006">
    <property type="entry name" value="CheY-like_superfamily"/>
</dbReference>
<accession>A0ABS8HXX9</accession>
<dbReference type="SUPFAM" id="SSF46894">
    <property type="entry name" value="C-terminal effector domain of the bipartite response regulators"/>
    <property type="match status" value="1"/>
</dbReference>
<dbReference type="InterPro" id="IPR001867">
    <property type="entry name" value="OmpR/PhoB-type_DNA-bd"/>
</dbReference>
<dbReference type="Gene3D" id="1.10.10.10">
    <property type="entry name" value="Winged helix-like DNA-binding domain superfamily/Winged helix DNA-binding domain"/>
    <property type="match status" value="1"/>
</dbReference>
<gene>
    <name evidence="10" type="ORF">LMF89_21295</name>
</gene>
<dbReference type="Gene3D" id="6.10.250.690">
    <property type="match status" value="1"/>
</dbReference>
<sequence>MKVLVVDDDEKIVKVLVTYLTKEGYMTETAMDGRSAVEKVRQWEPDVVLLDVMLPELDGWGVCKEIRRDSDVPIIMLTARDAENDRVIGLEIGADDYVAKPFSPRELIARIRAILRRVKPEGRRDKVGNELRVGEIALHQHNHTLTVQGNPIELTPTEHKLLELFLTHPNQVLSRLQLIEKVQGYAYEGYERTVDSHIKNLRKKLGDSSGEPRYIKTVYGVGYKLAGDPHG</sequence>
<protein>
    <submittedName>
        <fullName evidence="10">Response regulator transcription factor</fullName>
    </submittedName>
</protein>
<dbReference type="PANTHER" id="PTHR48111:SF1">
    <property type="entry name" value="TWO-COMPONENT RESPONSE REGULATOR ORR33"/>
    <property type="match status" value="1"/>
</dbReference>
<dbReference type="PROSITE" id="PS51755">
    <property type="entry name" value="OMPR_PHOB"/>
    <property type="match status" value="1"/>
</dbReference>
<organism evidence="10 11">
    <name type="scientific">Pelosinus baikalensis</name>
    <dbReference type="NCBI Taxonomy" id="2892015"/>
    <lineage>
        <taxon>Bacteria</taxon>
        <taxon>Bacillati</taxon>
        <taxon>Bacillota</taxon>
        <taxon>Negativicutes</taxon>
        <taxon>Selenomonadales</taxon>
        <taxon>Sporomusaceae</taxon>
        <taxon>Pelosinus</taxon>
    </lineage>
</organism>
<dbReference type="Gene3D" id="3.40.50.2300">
    <property type="match status" value="1"/>
</dbReference>
<evidence type="ECO:0000256" key="7">
    <source>
        <dbReference type="PROSITE-ProRule" id="PRU01091"/>
    </source>
</evidence>
<dbReference type="InterPro" id="IPR039420">
    <property type="entry name" value="WalR-like"/>
</dbReference>
<feature type="domain" description="Response regulatory" evidence="8">
    <location>
        <begin position="2"/>
        <end position="115"/>
    </location>
</feature>
<dbReference type="Pfam" id="PF00072">
    <property type="entry name" value="Response_reg"/>
    <property type="match status" value="1"/>
</dbReference>
<feature type="domain" description="OmpR/PhoB-type" evidence="9">
    <location>
        <begin position="128"/>
        <end position="227"/>
    </location>
</feature>
<dbReference type="SUPFAM" id="SSF52172">
    <property type="entry name" value="CheY-like"/>
    <property type="match status" value="1"/>
</dbReference>
<name>A0ABS8HXX9_9FIRM</name>
<dbReference type="InterPro" id="IPR016032">
    <property type="entry name" value="Sig_transdc_resp-reg_C-effctor"/>
</dbReference>
<dbReference type="SMART" id="SM00448">
    <property type="entry name" value="REC"/>
    <property type="match status" value="1"/>
</dbReference>
<evidence type="ECO:0000313" key="10">
    <source>
        <dbReference type="EMBL" id="MCC5467875.1"/>
    </source>
</evidence>
<evidence type="ECO:0000256" key="2">
    <source>
        <dbReference type="ARBA" id="ARBA00023012"/>
    </source>
</evidence>
<dbReference type="PROSITE" id="PS50110">
    <property type="entry name" value="RESPONSE_REGULATORY"/>
    <property type="match status" value="1"/>
</dbReference>
<keyword evidence="1 6" id="KW-0597">Phosphoprotein</keyword>
<proteinExistence type="predicted"/>
<dbReference type="CDD" id="cd00383">
    <property type="entry name" value="trans_reg_C"/>
    <property type="match status" value="1"/>
</dbReference>
<dbReference type="Proteomes" id="UP001165492">
    <property type="component" value="Unassembled WGS sequence"/>
</dbReference>